<protein>
    <submittedName>
        <fullName evidence="1">Uncharacterized protein</fullName>
    </submittedName>
</protein>
<proteinExistence type="predicted"/>
<name>A0ABR1ZS84_9ROSI</name>
<comment type="caution">
    <text evidence="1">The sequence shown here is derived from an EMBL/GenBank/DDBJ whole genome shotgun (WGS) entry which is preliminary data.</text>
</comment>
<sequence length="92" mass="10200">MERLRFNKDGIALQLFTVIIPNDPDFIDILAMNDVDISISEGYSDDSSSSVGLKVVLVAPTILTGPWILDDPNPNSRMCPPLLMLLELTRQI</sequence>
<dbReference type="EMBL" id="JBBPBN010000642">
    <property type="protein sequence ID" value="KAK8483558.1"/>
    <property type="molecule type" value="Genomic_DNA"/>
</dbReference>
<evidence type="ECO:0000313" key="2">
    <source>
        <dbReference type="Proteomes" id="UP001396334"/>
    </source>
</evidence>
<accession>A0ABR1ZS84</accession>
<organism evidence="1 2">
    <name type="scientific">Hibiscus sabdariffa</name>
    <name type="common">roselle</name>
    <dbReference type="NCBI Taxonomy" id="183260"/>
    <lineage>
        <taxon>Eukaryota</taxon>
        <taxon>Viridiplantae</taxon>
        <taxon>Streptophyta</taxon>
        <taxon>Embryophyta</taxon>
        <taxon>Tracheophyta</taxon>
        <taxon>Spermatophyta</taxon>
        <taxon>Magnoliopsida</taxon>
        <taxon>eudicotyledons</taxon>
        <taxon>Gunneridae</taxon>
        <taxon>Pentapetalae</taxon>
        <taxon>rosids</taxon>
        <taxon>malvids</taxon>
        <taxon>Malvales</taxon>
        <taxon>Malvaceae</taxon>
        <taxon>Malvoideae</taxon>
        <taxon>Hibiscus</taxon>
    </lineage>
</organism>
<dbReference type="Proteomes" id="UP001396334">
    <property type="component" value="Unassembled WGS sequence"/>
</dbReference>
<gene>
    <name evidence="1" type="ORF">V6N11_028148</name>
</gene>
<evidence type="ECO:0000313" key="1">
    <source>
        <dbReference type="EMBL" id="KAK8483558.1"/>
    </source>
</evidence>
<reference evidence="1 2" key="1">
    <citation type="journal article" date="2024" name="G3 (Bethesda)">
        <title>Genome assembly of Hibiscus sabdariffa L. provides insights into metabolisms of medicinal natural products.</title>
        <authorList>
            <person name="Kim T."/>
        </authorList>
    </citation>
    <scope>NUCLEOTIDE SEQUENCE [LARGE SCALE GENOMIC DNA]</scope>
    <source>
        <strain evidence="1">TK-2024</strain>
        <tissue evidence="1">Old leaves</tissue>
    </source>
</reference>
<keyword evidence="2" id="KW-1185">Reference proteome</keyword>